<dbReference type="GO" id="GO:0008726">
    <property type="term" value="F:alkanesulfonate monooxygenase activity"/>
    <property type="evidence" value="ECO:0007669"/>
    <property type="project" value="TreeGrafter"/>
</dbReference>
<proteinExistence type="predicted"/>
<dbReference type="SUPFAM" id="SSF51679">
    <property type="entry name" value="Bacterial luciferase-like"/>
    <property type="match status" value="1"/>
</dbReference>
<accession>A0A9X3S3L9</accession>
<dbReference type="GO" id="GO:0046306">
    <property type="term" value="P:alkanesulfonate catabolic process"/>
    <property type="evidence" value="ECO:0007669"/>
    <property type="project" value="TreeGrafter"/>
</dbReference>
<reference evidence="6" key="1">
    <citation type="submission" date="2022-10" db="EMBL/GenBank/DDBJ databases">
        <title>The WGS of Solirubrobacter ginsenosidimutans DSM 21036.</title>
        <authorList>
            <person name="Jiang Z."/>
        </authorList>
    </citation>
    <scope>NUCLEOTIDE SEQUENCE</scope>
    <source>
        <strain evidence="6">DSM 21036</strain>
    </source>
</reference>
<keyword evidence="4" id="KW-0503">Monooxygenase</keyword>
<dbReference type="EMBL" id="JAPDOD010000003">
    <property type="protein sequence ID" value="MDA0159643.1"/>
    <property type="molecule type" value="Genomic_DNA"/>
</dbReference>
<keyword evidence="2" id="KW-0288">FMN</keyword>
<keyword evidence="3" id="KW-0560">Oxidoreductase</keyword>
<dbReference type="InterPro" id="IPR036661">
    <property type="entry name" value="Luciferase-like_sf"/>
</dbReference>
<dbReference type="AlphaFoldDB" id="A0A9X3S3L9"/>
<keyword evidence="1" id="KW-0285">Flavoprotein</keyword>
<dbReference type="InterPro" id="IPR050172">
    <property type="entry name" value="SsuD_RutA_monooxygenase"/>
</dbReference>
<dbReference type="InterPro" id="IPR011251">
    <property type="entry name" value="Luciferase-like_dom"/>
</dbReference>
<evidence type="ECO:0000256" key="2">
    <source>
        <dbReference type="ARBA" id="ARBA00022643"/>
    </source>
</evidence>
<name>A0A9X3S3L9_9ACTN</name>
<feature type="domain" description="Luciferase-like" evidence="5">
    <location>
        <begin position="13"/>
        <end position="246"/>
    </location>
</feature>
<dbReference type="Gene3D" id="3.20.20.30">
    <property type="entry name" value="Luciferase-like domain"/>
    <property type="match status" value="1"/>
</dbReference>
<protein>
    <submittedName>
        <fullName evidence="6">TIGR03560 family F420-dependent LLM class oxidoreductase</fullName>
    </submittedName>
</protein>
<evidence type="ECO:0000313" key="6">
    <source>
        <dbReference type="EMBL" id="MDA0159643.1"/>
    </source>
</evidence>
<dbReference type="Proteomes" id="UP001149140">
    <property type="component" value="Unassembled WGS sequence"/>
</dbReference>
<dbReference type="Pfam" id="PF00296">
    <property type="entry name" value="Bac_luciferase"/>
    <property type="match status" value="1"/>
</dbReference>
<evidence type="ECO:0000259" key="5">
    <source>
        <dbReference type="Pfam" id="PF00296"/>
    </source>
</evidence>
<dbReference type="InterPro" id="IPR019952">
    <property type="entry name" value="F420_OxRdatse_Rv1855c_pred"/>
</dbReference>
<organism evidence="6 7">
    <name type="scientific">Solirubrobacter ginsenosidimutans</name>
    <dbReference type="NCBI Taxonomy" id="490573"/>
    <lineage>
        <taxon>Bacteria</taxon>
        <taxon>Bacillati</taxon>
        <taxon>Actinomycetota</taxon>
        <taxon>Thermoleophilia</taxon>
        <taxon>Solirubrobacterales</taxon>
        <taxon>Solirubrobacteraceae</taxon>
        <taxon>Solirubrobacter</taxon>
    </lineage>
</organism>
<evidence type="ECO:0000313" key="7">
    <source>
        <dbReference type="Proteomes" id="UP001149140"/>
    </source>
</evidence>
<keyword evidence="7" id="KW-1185">Reference proteome</keyword>
<evidence type="ECO:0000256" key="3">
    <source>
        <dbReference type="ARBA" id="ARBA00023002"/>
    </source>
</evidence>
<dbReference type="NCBIfam" id="TIGR03560">
    <property type="entry name" value="F420_Rv1855c"/>
    <property type="match status" value="1"/>
</dbReference>
<evidence type="ECO:0000256" key="4">
    <source>
        <dbReference type="ARBA" id="ARBA00023033"/>
    </source>
</evidence>
<dbReference type="RefSeq" id="WP_270038402.1">
    <property type="nucleotide sequence ID" value="NZ_JAPDOD010000003.1"/>
</dbReference>
<dbReference type="PANTHER" id="PTHR42847:SF4">
    <property type="entry name" value="ALKANESULFONATE MONOOXYGENASE-RELATED"/>
    <property type="match status" value="1"/>
</dbReference>
<gene>
    <name evidence="6" type="ORF">OM076_05170</name>
</gene>
<evidence type="ECO:0000256" key="1">
    <source>
        <dbReference type="ARBA" id="ARBA00022630"/>
    </source>
</evidence>
<comment type="caution">
    <text evidence="6">The sequence shown here is derived from an EMBL/GenBank/DDBJ whole genome shotgun (WGS) entry which is preliminary data.</text>
</comment>
<dbReference type="PANTHER" id="PTHR42847">
    <property type="entry name" value="ALKANESULFONATE MONOOXYGENASE"/>
    <property type="match status" value="1"/>
</dbReference>
<sequence length="301" mass="32570">MKIALMIEGQEDVTWDDWVALAEACERSGIEALFRSDHYGSVLSDDERGSLDAWGTICALAARTSTLRLGTMVSPSSFRHPSVLAKLVATADHVSGGRVSLGLGTGWSETEHTAYGFPFLSMKERMDVLEEQLEIIHEGHWHGGPFSFKGTYYELEELRARPLPVQQPHPPLIMGGGAGPRAARLAARYADEYNTVMPTLEEIAERKASIDAACAKAGRDPIPFTVMTGCVLGADQAEYERRAAEYEALTGGAPSGLVGTVEQVKAQLAEYAVAGVSGVYLQHLVHRDIAMVELIGRELVG</sequence>